<evidence type="ECO:0000256" key="1">
    <source>
        <dbReference type="ARBA" id="ARBA00010687"/>
    </source>
</evidence>
<evidence type="ECO:0000313" key="6">
    <source>
        <dbReference type="Proteomes" id="UP000321296"/>
    </source>
</evidence>
<dbReference type="Pfam" id="PF07745">
    <property type="entry name" value="Glyco_hydro_53"/>
    <property type="match status" value="1"/>
</dbReference>
<reference evidence="5 6" key="1">
    <citation type="submission" date="2019-06" db="EMBL/GenBank/DDBJ databases">
        <title>Genome analyses of bacteria isolated from kimchi.</title>
        <authorList>
            <person name="Lee S."/>
            <person name="Ahn S."/>
            <person name="Roh S."/>
        </authorList>
    </citation>
    <scope>NUCLEOTIDE SEQUENCE [LARGE SCALE GENOMIC DNA]</scope>
    <source>
        <strain evidence="5 6">CBA3630</strain>
    </source>
</reference>
<dbReference type="GO" id="GO:0031218">
    <property type="term" value="F:arabinogalactan endo-1,4-beta-galactosidase activity"/>
    <property type="evidence" value="ECO:0007669"/>
    <property type="project" value="UniProtKB-EC"/>
</dbReference>
<keyword evidence="2 4" id="KW-0378">Hydrolase</keyword>
<dbReference type="Gene3D" id="3.20.20.80">
    <property type="entry name" value="Glycosidases"/>
    <property type="match status" value="1"/>
</dbReference>
<dbReference type="EMBL" id="CP042383">
    <property type="protein sequence ID" value="QEA42370.1"/>
    <property type="molecule type" value="Genomic_DNA"/>
</dbReference>
<dbReference type="EC" id="3.2.1.89" evidence="4"/>
<dbReference type="GO" id="GO:0015926">
    <property type="term" value="F:glucosidase activity"/>
    <property type="evidence" value="ECO:0007669"/>
    <property type="project" value="InterPro"/>
</dbReference>
<evidence type="ECO:0000256" key="4">
    <source>
        <dbReference type="RuleBase" id="RU361192"/>
    </source>
</evidence>
<sequence length="412" mass="45891">MNLKRDWWVVITTIAITSFLSFSVSASDVTVKKINNLNGNTIKGVDISSVISEEKSGVRYFNEEGKQENIFQILKSNGVNYIRVRVWNNPYTESGNGYGGGNSDLAKAILIGKQASKYGMKLLVDFHYSDFWADPSKQKAPKSWQNLSYDQKQKAVYAYTLDSLQKIKQAGIDVGMVQIGNETNNGIAGTSKWPEMAGIFNSGSAAVRNVDKNILVAVHFTDIQKQGNDKWISKQLHDHNVDYDVFATSYYPYWHGSLSNLTQSLSDVSRTYDKKVMVAETSYPYTYQDGDGFRNTITKDSNIVFDYPVSVQGQATALRDVFQAVANVGSTGLGVFYWEPAWVPVGPKSNLESNRLLWEKFGSGWATKSASEFDKDAEGNAGGSSWDNQALFNFKGKALPSLKTFKYIDTDH</sequence>
<accession>A0A5B8T5H3</accession>
<evidence type="ECO:0000256" key="3">
    <source>
        <dbReference type="ARBA" id="ARBA00023295"/>
    </source>
</evidence>
<dbReference type="InterPro" id="IPR017853">
    <property type="entry name" value="GH"/>
</dbReference>
<name>A0A5B8T5H3_LEUPS</name>
<evidence type="ECO:0000256" key="2">
    <source>
        <dbReference type="ARBA" id="ARBA00022801"/>
    </source>
</evidence>
<dbReference type="Proteomes" id="UP000321296">
    <property type="component" value="Chromosome"/>
</dbReference>
<organism evidence="5 6">
    <name type="scientific">Leuconostoc pseudomesenteroides</name>
    <dbReference type="NCBI Taxonomy" id="33968"/>
    <lineage>
        <taxon>Bacteria</taxon>
        <taxon>Bacillati</taxon>
        <taxon>Bacillota</taxon>
        <taxon>Bacilli</taxon>
        <taxon>Lactobacillales</taxon>
        <taxon>Lactobacillaceae</taxon>
        <taxon>Leuconostoc</taxon>
    </lineage>
</organism>
<dbReference type="AlphaFoldDB" id="A0A5B8T5H3"/>
<keyword evidence="3 4" id="KW-0326">Glycosidase</keyword>
<dbReference type="SUPFAM" id="SSF51445">
    <property type="entry name" value="(Trans)glycosidases"/>
    <property type="match status" value="1"/>
</dbReference>
<dbReference type="PANTHER" id="PTHR34983">
    <property type="entry name" value="ARABINOGALACTAN ENDO-BETA-1,4-GALACTANASE A"/>
    <property type="match status" value="1"/>
</dbReference>
<dbReference type="InterPro" id="IPR011683">
    <property type="entry name" value="Glyco_hydro_53"/>
</dbReference>
<comment type="similarity">
    <text evidence="1 4">Belongs to the glycosyl hydrolase 53 family.</text>
</comment>
<evidence type="ECO:0000313" key="5">
    <source>
        <dbReference type="EMBL" id="QEA42370.1"/>
    </source>
</evidence>
<dbReference type="PANTHER" id="PTHR34983:SF2">
    <property type="entry name" value="ENDO-BETA-1,4-GALACTANASE"/>
    <property type="match status" value="1"/>
</dbReference>
<protein>
    <recommendedName>
        <fullName evidence="4">Arabinogalactan endo-beta-1,4-galactanase</fullName>
        <ecNumber evidence="4">3.2.1.89</ecNumber>
    </recommendedName>
</protein>
<proteinExistence type="inferred from homology"/>
<gene>
    <name evidence="5" type="ORF">FGL85_07550</name>
</gene>
<dbReference type="KEGG" id="lpse:FGL85_07550"/>
<comment type="catalytic activity">
    <reaction evidence="4">
        <text>The enzyme specifically hydrolyzes (1-&gt;4)-beta-D-galactosidic linkages in type I arabinogalactans.</text>
        <dbReference type="EC" id="3.2.1.89"/>
    </reaction>
</comment>
<dbReference type="RefSeq" id="WP_147651554.1">
    <property type="nucleotide sequence ID" value="NZ_CP042383.1"/>
</dbReference>
<dbReference type="GO" id="GO:0045490">
    <property type="term" value="P:pectin catabolic process"/>
    <property type="evidence" value="ECO:0007669"/>
    <property type="project" value="TreeGrafter"/>
</dbReference>